<protein>
    <recommendedName>
        <fullName evidence="4">MORN repeat variant</fullName>
    </recommendedName>
</protein>
<sequence length="162" mass="19190">MKKLIPFLLIMLSGLSFGQNIEPVRKTVQKINQTKGFKIKIVPYSYFMDNNQVTDNGIELKGFYKNGELKKIEHFVGLSAWNIVTEYFFSENHQLVFVHSTKYQRVDENGYLKKPQKRSELRCYYENDRLIKSVGKFNNDEKTDYLKESQNLKNDLKNYNKL</sequence>
<feature type="chain" id="PRO_5016830093" description="MORN repeat variant" evidence="1">
    <location>
        <begin position="19"/>
        <end position="162"/>
    </location>
</feature>
<keyword evidence="1" id="KW-0732">Signal</keyword>
<dbReference type="RefSeq" id="WP_115618809.1">
    <property type="nucleotide sequence ID" value="NZ_UFVR01000004.1"/>
</dbReference>
<organism evidence="2 3">
    <name type="scientific">Chryseobacterium indoltheticum</name>
    <dbReference type="NCBI Taxonomy" id="254"/>
    <lineage>
        <taxon>Bacteria</taxon>
        <taxon>Pseudomonadati</taxon>
        <taxon>Bacteroidota</taxon>
        <taxon>Flavobacteriia</taxon>
        <taxon>Flavobacteriales</taxon>
        <taxon>Weeksellaceae</taxon>
        <taxon>Chryseobacterium group</taxon>
        <taxon>Chryseobacterium</taxon>
    </lineage>
</organism>
<dbReference type="AlphaFoldDB" id="A0A381F8N7"/>
<dbReference type="Proteomes" id="UP000254282">
    <property type="component" value="Unassembled WGS sequence"/>
</dbReference>
<gene>
    <name evidence="2" type="ORF">NCTC13532_00096</name>
</gene>
<dbReference type="STRING" id="254.SAMN05421682_104262"/>
<proteinExistence type="predicted"/>
<evidence type="ECO:0008006" key="4">
    <source>
        <dbReference type="Google" id="ProtNLM"/>
    </source>
</evidence>
<feature type="signal peptide" evidence="1">
    <location>
        <begin position="1"/>
        <end position="18"/>
    </location>
</feature>
<accession>A0A381F8N7</accession>
<name>A0A381F8N7_9FLAO</name>
<evidence type="ECO:0000256" key="1">
    <source>
        <dbReference type="SAM" id="SignalP"/>
    </source>
</evidence>
<reference evidence="2 3" key="1">
    <citation type="submission" date="2018-06" db="EMBL/GenBank/DDBJ databases">
        <authorList>
            <consortium name="Pathogen Informatics"/>
            <person name="Doyle S."/>
        </authorList>
    </citation>
    <scope>NUCLEOTIDE SEQUENCE [LARGE SCALE GENOMIC DNA]</scope>
    <source>
        <strain evidence="2 3">NCTC13532</strain>
    </source>
</reference>
<dbReference type="EMBL" id="UFVR01000004">
    <property type="protein sequence ID" value="SUX42828.1"/>
    <property type="molecule type" value="Genomic_DNA"/>
</dbReference>
<evidence type="ECO:0000313" key="3">
    <source>
        <dbReference type="Proteomes" id="UP000254282"/>
    </source>
</evidence>
<evidence type="ECO:0000313" key="2">
    <source>
        <dbReference type="EMBL" id="SUX42828.1"/>
    </source>
</evidence>